<protein>
    <submittedName>
        <fullName evidence="1">Uncharacterized protein</fullName>
    </submittedName>
</protein>
<dbReference type="EMBL" id="JADBEC010000001">
    <property type="protein sequence ID" value="MBE1506913.1"/>
    <property type="molecule type" value="Genomic_DNA"/>
</dbReference>
<organism evidence="1 2">
    <name type="scientific">Rhizobium viscosum</name>
    <name type="common">Arthrobacter viscosus</name>
    <dbReference type="NCBI Taxonomy" id="1673"/>
    <lineage>
        <taxon>Bacteria</taxon>
        <taxon>Pseudomonadati</taxon>
        <taxon>Pseudomonadota</taxon>
        <taxon>Alphaproteobacteria</taxon>
        <taxon>Hyphomicrobiales</taxon>
        <taxon>Rhizobiaceae</taxon>
        <taxon>Rhizobium/Agrobacterium group</taxon>
        <taxon>Rhizobium</taxon>
    </lineage>
</organism>
<proteinExistence type="predicted"/>
<accession>A0ABR9IUQ1</accession>
<gene>
    <name evidence="1" type="ORF">H4W29_004094</name>
</gene>
<keyword evidence="2" id="KW-1185">Reference proteome</keyword>
<comment type="caution">
    <text evidence="1">The sequence shown here is derived from an EMBL/GenBank/DDBJ whole genome shotgun (WGS) entry which is preliminary data.</text>
</comment>
<dbReference type="RefSeq" id="WP_192730547.1">
    <property type="nucleotide sequence ID" value="NZ_BAAAVL010000014.1"/>
</dbReference>
<sequence>MSQLQQKNMELITAVGRGDVRSLDEAEQMRLSQWAVMTAIVADYFHDKSQIFWTREERHAFGATRVISDQFIVWIGRYNGSKWEGYNHFGRGIQAVRGGQLHVTDIGIQSSAWHVLGALFIVGFKSARSTEPKFQTYLSLNRNMPTPEIFPTSKSITIPPAFNDEQTDELTRIPLKVSRDESRRMWDAAPE</sequence>
<evidence type="ECO:0000313" key="1">
    <source>
        <dbReference type="EMBL" id="MBE1506913.1"/>
    </source>
</evidence>
<reference evidence="1 2" key="1">
    <citation type="submission" date="2020-10" db="EMBL/GenBank/DDBJ databases">
        <title>Sequencing the genomes of 1000 actinobacteria strains.</title>
        <authorList>
            <person name="Klenk H.-P."/>
        </authorList>
    </citation>
    <scope>NUCLEOTIDE SEQUENCE [LARGE SCALE GENOMIC DNA]</scope>
    <source>
        <strain evidence="1 2">DSM 7307</strain>
    </source>
</reference>
<dbReference type="Proteomes" id="UP000620262">
    <property type="component" value="Unassembled WGS sequence"/>
</dbReference>
<name>A0ABR9IUQ1_RHIVS</name>
<evidence type="ECO:0000313" key="2">
    <source>
        <dbReference type="Proteomes" id="UP000620262"/>
    </source>
</evidence>